<feature type="compositionally biased region" description="Polar residues" evidence="1">
    <location>
        <begin position="62"/>
        <end position="71"/>
    </location>
</feature>
<protein>
    <submittedName>
        <fullName evidence="3">Uncharacterized protein</fullName>
    </submittedName>
</protein>
<dbReference type="EMBL" id="JACIDR010000001">
    <property type="protein sequence ID" value="MBB3972621.1"/>
    <property type="molecule type" value="Genomic_DNA"/>
</dbReference>
<name>A0A7W6CWY7_9HYPH</name>
<feature type="chain" id="PRO_5030676758" evidence="2">
    <location>
        <begin position="22"/>
        <end position="90"/>
    </location>
</feature>
<evidence type="ECO:0000313" key="4">
    <source>
        <dbReference type="Proteomes" id="UP000528964"/>
    </source>
</evidence>
<proteinExistence type="predicted"/>
<gene>
    <name evidence="3" type="ORF">GGR24_001254</name>
</gene>
<keyword evidence="4" id="KW-1185">Reference proteome</keyword>
<evidence type="ECO:0000313" key="3">
    <source>
        <dbReference type="EMBL" id="MBB3972621.1"/>
    </source>
</evidence>
<feature type="signal peptide" evidence="2">
    <location>
        <begin position="1"/>
        <end position="21"/>
    </location>
</feature>
<evidence type="ECO:0000256" key="2">
    <source>
        <dbReference type="SAM" id="SignalP"/>
    </source>
</evidence>
<keyword evidence="2" id="KW-0732">Signal</keyword>
<feature type="region of interest" description="Disordered" evidence="1">
    <location>
        <begin position="22"/>
        <end position="90"/>
    </location>
</feature>
<dbReference type="AlphaFoldDB" id="A0A7W6CWY7"/>
<reference evidence="3 4" key="1">
    <citation type="submission" date="2020-08" db="EMBL/GenBank/DDBJ databases">
        <title>Genomic Encyclopedia of Type Strains, Phase IV (KMG-IV): sequencing the most valuable type-strain genomes for metagenomic binning, comparative biology and taxonomic classification.</title>
        <authorList>
            <person name="Goeker M."/>
        </authorList>
    </citation>
    <scope>NUCLEOTIDE SEQUENCE [LARGE SCALE GENOMIC DNA]</scope>
    <source>
        <strain evidence="3 4">DSM 25481</strain>
    </source>
</reference>
<feature type="compositionally biased region" description="Basic and acidic residues" evidence="1">
    <location>
        <begin position="72"/>
        <end position="90"/>
    </location>
</feature>
<feature type="compositionally biased region" description="Polar residues" evidence="1">
    <location>
        <begin position="39"/>
        <end position="52"/>
    </location>
</feature>
<dbReference type="Proteomes" id="UP000528964">
    <property type="component" value="Unassembled WGS sequence"/>
</dbReference>
<sequence>MMKRITLAAAASALMIGGAFAQTEMKQPQEPSTIDKGSATGSENTTPKTTGAMNKVAPDVATNPQEIQKQQADQDARRGGGAEKPHDQSK</sequence>
<accession>A0A7W6CWY7</accession>
<comment type="caution">
    <text evidence="3">The sequence shown here is derived from an EMBL/GenBank/DDBJ whole genome shotgun (WGS) entry which is preliminary data.</text>
</comment>
<evidence type="ECO:0000256" key="1">
    <source>
        <dbReference type="SAM" id="MobiDB-lite"/>
    </source>
</evidence>
<dbReference type="RefSeq" id="WP_183394399.1">
    <property type="nucleotide sequence ID" value="NZ_JACIDR010000001.1"/>
</dbReference>
<organism evidence="3 4">
    <name type="scientific">Hansschlegelia beijingensis</name>
    <dbReference type="NCBI Taxonomy" id="1133344"/>
    <lineage>
        <taxon>Bacteria</taxon>
        <taxon>Pseudomonadati</taxon>
        <taxon>Pseudomonadota</taxon>
        <taxon>Alphaproteobacteria</taxon>
        <taxon>Hyphomicrobiales</taxon>
        <taxon>Methylopilaceae</taxon>
        <taxon>Hansschlegelia</taxon>
    </lineage>
</organism>